<proteinExistence type="inferred from homology"/>
<evidence type="ECO:0000256" key="11">
    <source>
        <dbReference type="RuleBase" id="RU364134"/>
    </source>
</evidence>
<dbReference type="RefSeq" id="XP_007375032.1">
    <property type="nucleotide sequence ID" value="XM_007374970.1"/>
</dbReference>
<dbReference type="PANTHER" id="PTHR48249">
    <property type="entry name" value="MEDIATOR OF RNA POLYMERASE II TRANSCRIPTION SUBUNIT 13"/>
    <property type="match status" value="1"/>
</dbReference>
<dbReference type="Pfam" id="PF18296">
    <property type="entry name" value="MID_MedPIWI"/>
    <property type="match status" value="1"/>
</dbReference>
<feature type="compositionally biased region" description="Acidic residues" evidence="12">
    <location>
        <begin position="659"/>
        <end position="669"/>
    </location>
</feature>
<sequence>MTLEVNASNILTHYYKIAHLGSINYTIFTSVTDNHQQLLELELQIRHENPKILITYYNKCLHYFTFGHNKTTGDIDPVELVRQYPNIQLKYSNSITMDQLQNPHKPPATNTGSSEEYIPFENLSFLKAAKKMVLYTLSLNGIVKLFGNYCVTSQDEKTYTILYIDPILFPNGDLMISCVQRAQTKLFNYPSTDVLDEISEYVIYIVPSGIRCHLYDPSEFKNNIVEAGDVENSKLLQLLTLSTGVDFTKDEETITWVKLIPNLKHLNNQTSPISKFIHSVENKKFILWPWKLCLLQLGKFQELPEAPEPTTSSFKNPINLISDYLDFNISNNLKELQLQEEKLQKEQQKQPLTNAAYPSSVPSSNGDVGSAVNIEAVKDIGSIDMSMTTPMGEDLFNLPPSDAFFTKTENGDTVKEEEKSQEEEKPTDDMELDDLFGEDVSSDDDNNNNIQSETIEPETNNKHSSEEDKLDELLDVEVNDMIDKQEQERKPEELEPAYLDIPKDQMITKLTSPDYNDPGAPLPLIPTPFMQSTAPLSSTNPPSTGPNIESGYYPEEVPGNTNTSTVTQSAPSSQMPPQKSIFSPILFNPIIKSNIDTKYGKGGKFYVDRESSIDPDFEKHKRSIRATSVSGFHFNSGKEELKKRRPSLDKVQDSVSSSEESDEDEDMSDDMAISPPLKLNTEDEGSQYFPPVTNTMSGNGTNIRANSVSELHSTNVVLDKPGFNPSGLNTGGFGSPFASSIAKFSTFKAESPLSNHELQPTMSPMDFETAQLQQTPRLLPQTNPIENASKEAITESASPSKILGESSNYLPLILRSINVSTIPNLYLMNNLTTNKFLPNFSINDDDDMENDLEITKSNEMIIKLENLQEFLSFLSPNLVYDLGFSGFQSKLDYYLTRERKHQKPADFIKYQLPPDHFTGRFTSIFPYSYKVNLIEFLRDYRELESEIPLDNQLSFLDDITNDDDFADPRSQYKRLKSLEWDSLTLNDINKTTFDSFKELSYQMQDNVNVSEESYFKLPVVKTRIMKNDNIVNLNSVGLEYWKYLNFSPVQEPKNFQILLFSETFGTRDPTCANEFLDLLSNNYTECNFGNISRVNLSTVETRSDLESISNGVLLVNKDPSMGYNDFYIQANKKLISLVELIKLDLINKTNNFEFDRPLLLLFVNFNDSLNSMLQICKIFRNFKVALAHHQLPLVQIFTKIIPGNLIVKRMHEQTYLKVFSNTKLTKISMNLYNQCPNNLVHSDTSPNTIYTSIVKEPPTKIQFKFMSSGFKDNNFNDDIFLHVAYERSIDKNWFSAAWSDPHGTVTHTKSWYCSSSSQNGNSHYRGQASDIISITDDIWNVSTDFFKHLNDVMNNKVTTSGGKKFLVLTRINSVIPDDELVQWKRLSVKNKEISLIVLSVSQSPKLLFSSDVFGAKDVNGNEPMPFALNSHISQDQTPGSSSEKESIFRQFSASANSSPTTSSGALVTSPSGLSFHSPQQFLNAANFLSPQDHTSGMATSSAMAGGVGPDTVLHEPESDIIGIVPKVPLPSFNSPTRLGMKIGYLIKDWNDLKSSENPQYMVFEVNLLSCSNYWDLDVLMKLILNQYKKLIVLNDILGMRLINGKMMTSQKDNPQVINYKLNGMVPWHIAAVGKSLDYLVHVYVEE</sequence>
<evidence type="ECO:0000256" key="5">
    <source>
        <dbReference type="ARBA" id="ARBA00023015"/>
    </source>
</evidence>
<keyword evidence="7 11" id="KW-0804">Transcription</keyword>
<dbReference type="InParanoid" id="G3AMS3"/>
<feature type="domain" description="MID" evidence="15">
    <location>
        <begin position="1071"/>
        <end position="1236"/>
    </location>
</feature>
<evidence type="ECO:0000313" key="17">
    <source>
        <dbReference type="Proteomes" id="UP000000709"/>
    </source>
</evidence>
<evidence type="ECO:0000256" key="1">
    <source>
        <dbReference type="ARBA" id="ARBA00004123"/>
    </source>
</evidence>
<name>G3AMS3_SPAPN</name>
<dbReference type="GO" id="GO:0003713">
    <property type="term" value="F:transcription coactivator activity"/>
    <property type="evidence" value="ECO:0007669"/>
    <property type="project" value="TreeGrafter"/>
</dbReference>
<dbReference type="OrthoDB" id="103819at2759"/>
<keyword evidence="4 11" id="KW-0678">Repressor</keyword>
<dbReference type="STRING" id="619300.G3AMS3"/>
<dbReference type="FunCoup" id="G3AMS3">
    <property type="interactions" value="120"/>
</dbReference>
<evidence type="ECO:0000256" key="2">
    <source>
        <dbReference type="ARBA" id="ARBA00009354"/>
    </source>
</evidence>
<dbReference type="EMBL" id="GL996501">
    <property type="protein sequence ID" value="EGW33517.1"/>
    <property type="molecule type" value="Genomic_DNA"/>
</dbReference>
<feature type="compositionally biased region" description="Polar residues" evidence="12">
    <location>
        <begin position="351"/>
        <end position="367"/>
    </location>
</feature>
<feature type="compositionally biased region" description="Low complexity" evidence="12">
    <location>
        <begin position="1452"/>
        <end position="1463"/>
    </location>
</feature>
<evidence type="ECO:0000256" key="12">
    <source>
        <dbReference type="SAM" id="MobiDB-lite"/>
    </source>
</evidence>
<dbReference type="GO" id="GO:0016592">
    <property type="term" value="C:mediator complex"/>
    <property type="evidence" value="ECO:0007669"/>
    <property type="project" value="InterPro"/>
</dbReference>
<dbReference type="InterPro" id="IPR009401">
    <property type="entry name" value="Med13_C"/>
</dbReference>
<dbReference type="Proteomes" id="UP000000709">
    <property type="component" value="Unassembled WGS sequence"/>
</dbReference>
<comment type="similarity">
    <text evidence="2 11">Belongs to the Mediator complex subunit 13 family.</text>
</comment>
<dbReference type="GO" id="GO:0045944">
    <property type="term" value="P:positive regulation of transcription by RNA polymerase II"/>
    <property type="evidence" value="ECO:0007669"/>
    <property type="project" value="TreeGrafter"/>
</dbReference>
<feature type="region of interest" description="Disordered" evidence="12">
    <location>
        <begin position="1424"/>
        <end position="1468"/>
    </location>
</feature>
<dbReference type="eggNOG" id="KOG3600">
    <property type="taxonomic scope" value="Eukaryota"/>
</dbReference>
<evidence type="ECO:0000256" key="7">
    <source>
        <dbReference type="ARBA" id="ARBA00023163"/>
    </source>
</evidence>
<dbReference type="Pfam" id="PF11597">
    <property type="entry name" value="Med13_N"/>
    <property type="match status" value="1"/>
</dbReference>
<feature type="region of interest" description="Disordered" evidence="12">
    <location>
        <begin position="637"/>
        <end position="698"/>
    </location>
</feature>
<feature type="domain" description="Mediator complex subunit Med13 N-terminal" evidence="14">
    <location>
        <begin position="7"/>
        <end position="297"/>
    </location>
</feature>
<comment type="subcellular location">
    <subcellularLocation>
        <location evidence="1 11">Nucleus</location>
    </subcellularLocation>
</comment>
<dbReference type="PANTHER" id="PTHR48249:SF3">
    <property type="entry name" value="MEDIATOR OF RNA POLYMERASE II TRANSCRIPTION SUBUNIT 13"/>
    <property type="match status" value="1"/>
</dbReference>
<feature type="compositionally biased region" description="Acidic residues" evidence="12">
    <location>
        <begin position="429"/>
        <end position="446"/>
    </location>
</feature>
<feature type="compositionally biased region" description="Polar residues" evidence="12">
    <location>
        <begin position="1430"/>
        <end position="1441"/>
    </location>
</feature>
<feature type="compositionally biased region" description="Basic and acidic residues" evidence="12">
    <location>
        <begin position="409"/>
        <end position="428"/>
    </location>
</feature>
<feature type="region of interest" description="Disordered" evidence="12">
    <location>
        <begin position="397"/>
        <end position="469"/>
    </location>
</feature>
<dbReference type="GeneID" id="18871932"/>
<dbReference type="HOGENOM" id="CLU_242296_0_0_1"/>
<keyword evidence="6 11" id="KW-0010">Activator</keyword>
<protein>
    <recommendedName>
        <fullName evidence="3 11">Mediator of RNA polymerase II transcription subunit 13</fullName>
    </recommendedName>
    <alternativeName>
        <fullName evidence="10 11">Mediator complex subunit 13</fullName>
    </alternativeName>
</protein>
<gene>
    <name evidence="16" type="ORF">SPAPADRAFT_55383</name>
</gene>
<comment type="function">
    <text evidence="9 11">Component of the SRB8-11 complex. The SRB8-11 complex is a regulatory module of the Mediator complex which is itself involved in regulation of basal and activated RNA polymerase II-dependent transcription. The SRB8-11 complex may be involved in the transcriptional repression of a subset of genes regulated by Mediator. It may inhibit the association of the Mediator complex with RNA polymerase II to form the holoenzyme complex.</text>
</comment>
<dbReference type="InterPro" id="IPR021643">
    <property type="entry name" value="Mediator_Med13_N"/>
</dbReference>
<evidence type="ECO:0000259" key="15">
    <source>
        <dbReference type="Pfam" id="PF18296"/>
    </source>
</evidence>
<evidence type="ECO:0000259" key="13">
    <source>
        <dbReference type="Pfam" id="PF06333"/>
    </source>
</evidence>
<feature type="compositionally biased region" description="Basic and acidic residues" evidence="12">
    <location>
        <begin position="637"/>
        <end position="652"/>
    </location>
</feature>
<organism evidence="17">
    <name type="scientific">Spathaspora passalidarum (strain NRRL Y-27907 / 11-Y1)</name>
    <dbReference type="NCBI Taxonomy" id="619300"/>
    <lineage>
        <taxon>Eukaryota</taxon>
        <taxon>Fungi</taxon>
        <taxon>Dikarya</taxon>
        <taxon>Ascomycota</taxon>
        <taxon>Saccharomycotina</taxon>
        <taxon>Pichiomycetes</taxon>
        <taxon>Debaryomycetaceae</taxon>
        <taxon>Spathaspora</taxon>
    </lineage>
</organism>
<feature type="domain" description="Mediator complex subunit Med13 C-terminal" evidence="13">
    <location>
        <begin position="1255"/>
        <end position="1599"/>
    </location>
</feature>
<reference evidence="16 17" key="1">
    <citation type="journal article" date="2011" name="Proc. Natl. Acad. Sci. U.S.A.">
        <title>Comparative genomics of xylose-fermenting fungi for enhanced biofuel production.</title>
        <authorList>
            <person name="Wohlbach D.J."/>
            <person name="Kuo A."/>
            <person name="Sato T.K."/>
            <person name="Potts K.M."/>
            <person name="Salamov A.A."/>
            <person name="LaButti K.M."/>
            <person name="Sun H."/>
            <person name="Clum A."/>
            <person name="Pangilinan J.L."/>
            <person name="Lindquist E.A."/>
            <person name="Lucas S."/>
            <person name="Lapidus A."/>
            <person name="Jin M."/>
            <person name="Gunawan C."/>
            <person name="Balan V."/>
            <person name="Dale B.E."/>
            <person name="Jeffries T.W."/>
            <person name="Zinkel R."/>
            <person name="Barry K.W."/>
            <person name="Grigoriev I.V."/>
            <person name="Gasch A.P."/>
        </authorList>
    </citation>
    <scope>NUCLEOTIDE SEQUENCE [LARGE SCALE GENOMIC DNA]</scope>
    <source>
        <strain evidence="17">NRRL Y-27907 / 11-Y1</strain>
    </source>
</reference>
<evidence type="ECO:0000256" key="4">
    <source>
        <dbReference type="ARBA" id="ARBA00022491"/>
    </source>
</evidence>
<evidence type="ECO:0000313" key="16">
    <source>
        <dbReference type="EMBL" id="EGW33517.1"/>
    </source>
</evidence>
<evidence type="ECO:0000256" key="8">
    <source>
        <dbReference type="ARBA" id="ARBA00023242"/>
    </source>
</evidence>
<evidence type="ECO:0000256" key="10">
    <source>
        <dbReference type="ARBA" id="ARBA00032008"/>
    </source>
</evidence>
<evidence type="ECO:0000256" key="9">
    <source>
        <dbReference type="ARBA" id="ARBA00025661"/>
    </source>
</evidence>
<keyword evidence="8 11" id="KW-0539">Nucleus</keyword>
<feature type="region of interest" description="Disordered" evidence="12">
    <location>
        <begin position="533"/>
        <end position="578"/>
    </location>
</feature>
<keyword evidence="5 11" id="KW-0805">Transcription regulation</keyword>
<feature type="compositionally biased region" description="Polar residues" evidence="12">
    <location>
        <begin position="559"/>
        <end position="578"/>
    </location>
</feature>
<accession>G3AMS3</accession>
<comment type="subunit">
    <text evidence="11">Component of the SRB8-11 complex, which itself associates with the Mediator complex.</text>
</comment>
<keyword evidence="17" id="KW-1185">Reference proteome</keyword>
<dbReference type="InterPro" id="IPR051139">
    <property type="entry name" value="Mediator_complx_sub13"/>
</dbReference>
<dbReference type="OMA" id="FSRELWC"/>
<feature type="region of interest" description="Disordered" evidence="12">
    <location>
        <begin position="342"/>
        <end position="368"/>
    </location>
</feature>
<evidence type="ECO:0000259" key="14">
    <source>
        <dbReference type="Pfam" id="PF11597"/>
    </source>
</evidence>
<evidence type="ECO:0000256" key="6">
    <source>
        <dbReference type="ARBA" id="ARBA00023159"/>
    </source>
</evidence>
<evidence type="ECO:0000256" key="3">
    <source>
        <dbReference type="ARBA" id="ARBA00019618"/>
    </source>
</evidence>
<dbReference type="InterPro" id="IPR041285">
    <property type="entry name" value="MID_MedPIWI"/>
</dbReference>
<dbReference type="KEGG" id="spaa:SPAPADRAFT_55383"/>
<dbReference type="Pfam" id="PF06333">
    <property type="entry name" value="Med13_C"/>
    <property type="match status" value="1"/>
</dbReference>
<feature type="compositionally biased region" description="Polar residues" evidence="12">
    <location>
        <begin position="533"/>
        <end position="547"/>
    </location>
</feature>